<dbReference type="EC" id="3.6.4.13" evidence="2"/>
<feature type="compositionally biased region" description="Basic residues" evidence="14">
    <location>
        <begin position="1613"/>
        <end position="1626"/>
    </location>
</feature>
<dbReference type="GO" id="GO:0039694">
    <property type="term" value="P:viral RNA genome replication"/>
    <property type="evidence" value="ECO:0007669"/>
    <property type="project" value="InterPro"/>
</dbReference>
<dbReference type="EC" id="2.7.7.48" evidence="1"/>
<dbReference type="GO" id="GO:0005524">
    <property type="term" value="F:ATP binding"/>
    <property type="evidence" value="ECO:0007669"/>
    <property type="project" value="UniProtKB-KW"/>
</dbReference>
<dbReference type="PROSITE" id="PS51743">
    <property type="entry name" value="ALPHAVIRUS_MT"/>
    <property type="match status" value="1"/>
</dbReference>
<evidence type="ECO:0000256" key="5">
    <source>
        <dbReference type="ARBA" id="ARBA00022679"/>
    </source>
</evidence>
<evidence type="ECO:0000313" key="20">
    <source>
        <dbReference type="Proteomes" id="UP000204090"/>
    </source>
</evidence>
<evidence type="ECO:0000256" key="2">
    <source>
        <dbReference type="ARBA" id="ARBA00012552"/>
    </source>
</evidence>
<dbReference type="EMBL" id="AB206396">
    <property type="protein sequence ID" value="BAE44211.1"/>
    <property type="molecule type" value="Genomic_RNA"/>
</dbReference>
<evidence type="ECO:0000256" key="10">
    <source>
        <dbReference type="ARBA" id="ARBA00022840"/>
    </source>
</evidence>
<evidence type="ECO:0000259" key="15">
    <source>
        <dbReference type="PROSITE" id="PS50507"/>
    </source>
</evidence>
<dbReference type="InterPro" id="IPR002588">
    <property type="entry name" value="Alphavirus-like_MT_dom"/>
</dbReference>
<dbReference type="GO" id="GO:0016556">
    <property type="term" value="P:mRNA modification"/>
    <property type="evidence" value="ECO:0007669"/>
    <property type="project" value="InterPro"/>
</dbReference>
<evidence type="ECO:0000256" key="6">
    <source>
        <dbReference type="ARBA" id="ARBA00022695"/>
    </source>
</evidence>
<dbReference type="InterPro" id="IPR027351">
    <property type="entry name" value="(+)RNA_virus_helicase_core_dom"/>
</dbReference>
<feature type="region of interest" description="Disordered" evidence="14">
    <location>
        <begin position="703"/>
        <end position="753"/>
    </location>
</feature>
<dbReference type="GO" id="GO:0003724">
    <property type="term" value="F:RNA helicase activity"/>
    <property type="evidence" value="ECO:0007669"/>
    <property type="project" value="UniProtKB-EC"/>
</dbReference>
<evidence type="ECO:0000256" key="12">
    <source>
        <dbReference type="ARBA" id="ARBA00025585"/>
    </source>
</evidence>
<evidence type="ECO:0000256" key="9">
    <source>
        <dbReference type="ARBA" id="ARBA00022806"/>
    </source>
</evidence>
<evidence type="ECO:0000259" key="16">
    <source>
        <dbReference type="PROSITE" id="PS51471"/>
    </source>
</evidence>
<feature type="region of interest" description="Disordered" evidence="14">
    <location>
        <begin position="1589"/>
        <end position="1646"/>
    </location>
</feature>
<dbReference type="Gene3D" id="2.60.120.590">
    <property type="entry name" value="Alpha-ketoglutarate-dependent dioxygenase AlkB-like"/>
    <property type="match status" value="1"/>
</dbReference>
<dbReference type="Pfam" id="PF00978">
    <property type="entry name" value="RdRP_2"/>
    <property type="match status" value="1"/>
</dbReference>
<feature type="compositionally biased region" description="Low complexity" evidence="14">
    <location>
        <begin position="476"/>
        <end position="491"/>
    </location>
</feature>
<accession>Q3V6G7</accession>
<feature type="compositionally biased region" description="Polar residues" evidence="14">
    <location>
        <begin position="493"/>
        <end position="512"/>
    </location>
</feature>
<dbReference type="InterPro" id="IPR005123">
    <property type="entry name" value="Oxoglu/Fe-dep_dioxygenase_dom"/>
</dbReference>
<dbReference type="KEGG" id="vg:5141643"/>
<dbReference type="InterPro" id="IPR001788">
    <property type="entry name" value="RNA-dep_RNA_pol_alsuvir"/>
</dbReference>
<dbReference type="GO" id="GO:0003723">
    <property type="term" value="F:RNA binding"/>
    <property type="evidence" value="ECO:0007669"/>
    <property type="project" value="InterPro"/>
</dbReference>
<sequence>MSKIRNVLDKIRDPSVQTAICENAYAQMRPVLKEALVNCPYALTDLEADALENMGISVNPYATQTHTHAACKAIENQMLQIVGHHLPKSKVTFLFLKRSKLRYMRRAAALNDHFMNKNVEPKDFFRYDSETVCANLSAVSTSIAYISDTLHFMTFEELANLFETSPKLDTLLATVVLPVEALHKRTSLHPALYSINYNKDGFEYIPGNHGGGAYFHPYDTLQWLKVRTLLCNSKHKGFPPFHLTFQMVESLGANHLFIIRRGKFETPLYRTFCRDTYVTFPKIFHPSTANANKPIQKQKAMQLWLYCKSVKAVTERDIYAKIRQVLRTEELELYEPAEVAHIVNYFYFIANLHSITCYEDLLSGSLLKRMTVPIRTAITKFVEVFRGKNDFVKLLDALKWDNFTYSIKPEDMTTKMDSHQVNHLVEEYGIPIKEAEATIAQLHREPELLNDADLDSPPMVDFLGRTTYEPFNYPRTTTPTDPKPAATTADDSASCSKPPNSAAGTSPSPNHTQPEKLKPDAQPTQDSATIPVHVSGWEREPFDYVFHTSQSQQLRGRKAAFLSTRQDIDYGHDKIRYDTNPWNEILTDFLRTVGFQANAVLIQVYEANAGIPWHRDDEKCYEKDAILTLNFGTATFEFSNGTKLHLTDGCHFIMSGEWLDLKHRVTNCSADRMSLTFRVHKQDMFGHPIPKTTLVPEQQPEVDAGVDNHNLPKETPAQEPSEASTESGPNTTKPAPFVSQRQNTRSPEEKPTVTAVPWEAWKPLLNNHGFKADEQQLNPEGFLILPILDVHKVPHSKFPDTVPAKLQDTLTQMKRFPVDITIQHQRAAAYASDIKNNRTGKLLSSMDNKWKASFAYKMQHEDITLTGTVIHGCGGSGKSHAIQQFIRTIPNDNNTITVVTPTVELRNDWSTKLPLSPPEMFKTFEKAITQPCNPVVVFDDYTKMPPGYIEAVCMHHRQIEFVILTGDSKQSVYHEANTEAYISSMIEAVEVFEPFCEFYLNATHRNVKDLANKLGVYSERQGSLKITMASHHLKQSRIPLLVPSTMKRNAMLDIGHRCMTYAGCQGLTAPKVQILLDQHTQHCSERVLYTALSRAVDSIHFINTGPNSTDYWQKLDSTPYLKAFIDTHRDEKTEMYNSQPADDSPTPVPAPKTHFPPAPSTLLENMVETLPDKEAREIYNKSLGYSNAIQTQDPVVQLFQHQQAKDETLYWATIEARLSISTPEANLREFNLKKDVGDVLFANYAQIMHLPSEPVPFDDRMWEISETEVRNTYLSKPIGNLVNAATRQSPDFNPNKIALFLKSQWVKKPEKLGALKVKPGQTVASFMQETVMLYGTMARYLRKQRQRFQPQNIFINCETTPDHLNEFIKSQWSFTQPAHTNDFTAFDQTQDGAMLQFEVLKAKFFNVPPEIIEGYIYIKLNAEIFLGTLGIMRLSGEGPTFDANTECSIAYNATRFFVDDSVAQVYAGDDMALDRVVQEKPSFKRLEHQLKLTSKPQYPSQTKGDYAEFCGWIFTPSGIMKHSLKMQASIQLQKKINNIAQSARSYALDLKYAYDMGDALQDHLTEAECELHAQSVRDMHLLHQHDVLVNGASSPPHPTQTTSAADIPTGSAKTKKRNLSKRKAKVAKIDSSGDFNFRCPSSPPRQ</sequence>
<dbReference type="InterPro" id="IPR037151">
    <property type="entry name" value="AlkB-like_sf"/>
</dbReference>
<comment type="function">
    <text evidence="12">RNA replication. The central part of this protein possibly functions as an ATP-binding helicase.</text>
</comment>
<dbReference type="Pfam" id="PF01660">
    <property type="entry name" value="Vmethyltransf"/>
    <property type="match status" value="1"/>
</dbReference>
<evidence type="ECO:0000259" key="18">
    <source>
        <dbReference type="PROSITE" id="PS51743"/>
    </source>
</evidence>
<evidence type="ECO:0000256" key="3">
    <source>
        <dbReference type="ARBA" id="ARBA00018318"/>
    </source>
</evidence>
<keyword evidence="9" id="KW-0347">Helicase</keyword>
<dbReference type="GO" id="GO:0008174">
    <property type="term" value="F:mRNA methyltransferase activity"/>
    <property type="evidence" value="ECO:0007669"/>
    <property type="project" value="UniProtKB-UniRule"/>
</dbReference>
<dbReference type="GO" id="GO:0006396">
    <property type="term" value="P:RNA processing"/>
    <property type="evidence" value="ECO:0007669"/>
    <property type="project" value="InterPro"/>
</dbReference>
<feature type="compositionally biased region" description="Polar residues" evidence="14">
    <location>
        <begin position="721"/>
        <end position="745"/>
    </location>
</feature>
<dbReference type="PROSITE" id="PS50507">
    <property type="entry name" value="RDRP_SSRNA_POS"/>
    <property type="match status" value="1"/>
</dbReference>
<keyword evidence="6" id="KW-0548">Nucleotidyltransferase</keyword>
<evidence type="ECO:0000256" key="11">
    <source>
        <dbReference type="ARBA" id="ARBA00022953"/>
    </source>
</evidence>
<dbReference type="InterPro" id="IPR043502">
    <property type="entry name" value="DNA/RNA_pol_sf"/>
</dbReference>
<dbReference type="InterPro" id="IPR007094">
    <property type="entry name" value="RNA-dir_pol_PSvirus"/>
</dbReference>
<dbReference type="GO" id="GO:0003968">
    <property type="term" value="F:RNA-directed RNA polymerase activity"/>
    <property type="evidence" value="ECO:0007669"/>
    <property type="project" value="UniProtKB-KW"/>
</dbReference>
<evidence type="ECO:0000256" key="4">
    <source>
        <dbReference type="ARBA" id="ARBA00022484"/>
    </source>
</evidence>
<dbReference type="PROSITE" id="PS51471">
    <property type="entry name" value="FE2OG_OXY"/>
    <property type="match status" value="1"/>
</dbReference>
<dbReference type="GO" id="GO:0016787">
    <property type="term" value="F:hydrolase activity"/>
    <property type="evidence" value="ECO:0007669"/>
    <property type="project" value="UniProtKB-KW"/>
</dbReference>
<feature type="region of interest" description="Disordered" evidence="14">
    <location>
        <begin position="465"/>
        <end position="527"/>
    </location>
</feature>
<dbReference type="CDD" id="cd23246">
    <property type="entry name" value="Alphaflexiviridae_RdRp"/>
    <property type="match status" value="1"/>
</dbReference>
<dbReference type="Gene3D" id="3.40.50.300">
    <property type="entry name" value="P-loop containing nucleotide triphosphate hydrolases"/>
    <property type="match status" value="1"/>
</dbReference>
<dbReference type="PROSITE" id="PS51657">
    <property type="entry name" value="PSRV_HELICASE"/>
    <property type="match status" value="1"/>
</dbReference>
<keyword evidence="7" id="KW-0547">Nucleotide-binding</keyword>
<name>Q3V6G7_9VIRU</name>
<dbReference type="GO" id="GO:0006351">
    <property type="term" value="P:DNA-templated transcription"/>
    <property type="evidence" value="ECO:0007669"/>
    <property type="project" value="InterPro"/>
</dbReference>
<dbReference type="RefSeq" id="YP_319827.1">
    <property type="nucleotide sequence ID" value="NC_007408.1"/>
</dbReference>
<comment type="catalytic activity">
    <reaction evidence="13">
        <text>ATP + H2O = ADP + phosphate + H(+)</text>
        <dbReference type="Rhea" id="RHEA:13065"/>
        <dbReference type="ChEBI" id="CHEBI:15377"/>
        <dbReference type="ChEBI" id="CHEBI:15378"/>
        <dbReference type="ChEBI" id="CHEBI:30616"/>
        <dbReference type="ChEBI" id="CHEBI:43474"/>
        <dbReference type="ChEBI" id="CHEBI:456216"/>
        <dbReference type="EC" id="3.6.4.13"/>
    </reaction>
</comment>
<dbReference type="SUPFAM" id="SSF56672">
    <property type="entry name" value="DNA/RNA polymerases"/>
    <property type="match status" value="1"/>
</dbReference>
<keyword evidence="10" id="KW-0067">ATP-binding</keyword>
<dbReference type="InterPro" id="IPR027417">
    <property type="entry name" value="P-loop_NTPase"/>
</dbReference>
<protein>
    <recommendedName>
        <fullName evidence="3">RNA replication protein</fullName>
        <ecNumber evidence="1">2.7.7.48</ecNumber>
        <ecNumber evidence="2">3.6.4.13</ecNumber>
    </recommendedName>
</protein>
<dbReference type="GeneID" id="5141643"/>
<feature type="domain" description="RdRp catalytic" evidence="15">
    <location>
        <begin position="1376"/>
        <end position="1483"/>
    </location>
</feature>
<evidence type="ECO:0000256" key="7">
    <source>
        <dbReference type="ARBA" id="ARBA00022741"/>
    </source>
</evidence>
<keyword evidence="11" id="KW-0693">Viral RNA replication</keyword>
<dbReference type="Proteomes" id="UP000204090">
    <property type="component" value="Segment"/>
</dbReference>
<proteinExistence type="predicted"/>
<organism evidence="19 20">
    <name type="scientific">Potexvirus ecsalstroemeriae</name>
    <dbReference type="NCBI Taxonomy" id="316983"/>
    <lineage>
        <taxon>Viruses</taxon>
        <taxon>Riboviria</taxon>
        <taxon>Orthornavirae</taxon>
        <taxon>Kitrinoviricota</taxon>
        <taxon>Alsuviricetes</taxon>
        <taxon>Tymovirales</taxon>
        <taxon>Alphaflexiviridae</taxon>
        <taxon>Potexvirus</taxon>
    </lineage>
</organism>
<evidence type="ECO:0000256" key="13">
    <source>
        <dbReference type="ARBA" id="ARBA00047984"/>
    </source>
</evidence>
<dbReference type="SUPFAM" id="SSF51197">
    <property type="entry name" value="Clavaminate synthase-like"/>
    <property type="match status" value="1"/>
</dbReference>
<evidence type="ECO:0000256" key="1">
    <source>
        <dbReference type="ARBA" id="ARBA00012494"/>
    </source>
</evidence>
<evidence type="ECO:0000313" key="19">
    <source>
        <dbReference type="EMBL" id="BAE44211.1"/>
    </source>
</evidence>
<feature type="domain" description="Fe2OG dioxygenase" evidence="16">
    <location>
        <begin position="596"/>
        <end position="681"/>
    </location>
</feature>
<keyword evidence="5" id="KW-0808">Transferase</keyword>
<evidence type="ECO:0000256" key="14">
    <source>
        <dbReference type="SAM" id="MobiDB-lite"/>
    </source>
</evidence>
<keyword evidence="4" id="KW-0696">RNA-directed RNA polymerase</keyword>
<keyword evidence="20" id="KW-1185">Reference proteome</keyword>
<reference evidence="19 20" key="1">
    <citation type="journal article" date="2005" name="Arch. Virol.">
        <title>Complete nucleotide sequence of the new potexvirus "Alstroemeria virus X". Brief report.</title>
        <authorList>
            <person name="Fuji S."/>
            <person name="Shinoda K."/>
            <person name="Ikeda M."/>
            <person name="Furuya H."/>
            <person name="Naito H."/>
            <person name="Fukumoto H."/>
        </authorList>
    </citation>
    <scope>NUCLEOTIDE SEQUENCE [LARGE SCALE GENOMIC DNA]</scope>
</reference>
<dbReference type="Pfam" id="PF01443">
    <property type="entry name" value="Viral_helicase1"/>
    <property type="match status" value="1"/>
</dbReference>
<feature type="domain" description="(+)RNA virus helicase C-terminal" evidence="17">
    <location>
        <begin position="832"/>
        <end position="1136"/>
    </location>
</feature>
<evidence type="ECO:0000256" key="8">
    <source>
        <dbReference type="ARBA" id="ARBA00022801"/>
    </source>
</evidence>
<feature type="domain" description="Alphavirus-like MT" evidence="18">
    <location>
        <begin position="59"/>
        <end position="224"/>
    </location>
</feature>
<keyword evidence="8" id="KW-0378">Hydrolase</keyword>
<dbReference type="SUPFAM" id="SSF52540">
    <property type="entry name" value="P-loop containing nucleoside triphosphate hydrolases"/>
    <property type="match status" value="1"/>
</dbReference>
<evidence type="ECO:0000259" key="17">
    <source>
        <dbReference type="PROSITE" id="PS51657"/>
    </source>
</evidence>